<dbReference type="SMART" id="SM00347">
    <property type="entry name" value="HTH_MARR"/>
    <property type="match status" value="1"/>
</dbReference>
<reference evidence="7 8" key="1">
    <citation type="submission" date="2024-11" db="EMBL/GenBank/DDBJ databases">
        <authorList>
            <person name="Heng Y.C."/>
            <person name="Lim A.C.H."/>
            <person name="Lee J.K.Y."/>
            <person name="Kittelmann S."/>
        </authorList>
    </citation>
    <scope>NUCLEOTIDE SEQUENCE [LARGE SCALE GENOMIC DNA]</scope>
    <source>
        <strain evidence="7 8">WILCCON 0114</strain>
    </source>
</reference>
<evidence type="ECO:0000256" key="3">
    <source>
        <dbReference type="ARBA" id="ARBA00023125"/>
    </source>
</evidence>
<dbReference type="InterPro" id="IPR036390">
    <property type="entry name" value="WH_DNA-bd_sf"/>
</dbReference>
<dbReference type="PRINTS" id="PR00598">
    <property type="entry name" value="HTHMARR"/>
</dbReference>
<keyword evidence="8" id="KW-1185">Reference proteome</keyword>
<dbReference type="EMBL" id="JBJIAA010000026">
    <property type="protein sequence ID" value="MFL0253137.1"/>
    <property type="molecule type" value="Genomic_DNA"/>
</dbReference>
<dbReference type="Pfam" id="PF22381">
    <property type="entry name" value="Staph_reg_Sar_Rot"/>
    <property type="match status" value="1"/>
</dbReference>
<dbReference type="PROSITE" id="PS50995">
    <property type="entry name" value="HTH_MARR_2"/>
    <property type="match status" value="1"/>
</dbReference>
<evidence type="ECO:0000256" key="5">
    <source>
        <dbReference type="ARBA" id="ARBA00040307"/>
    </source>
</evidence>
<dbReference type="InterPro" id="IPR023187">
    <property type="entry name" value="Tscrpt_reg_MarR-type_CS"/>
</dbReference>
<dbReference type="Gene3D" id="1.10.10.10">
    <property type="entry name" value="Winged helix-like DNA-binding domain superfamily/Winged helix DNA-binding domain"/>
    <property type="match status" value="1"/>
</dbReference>
<dbReference type="InterPro" id="IPR039422">
    <property type="entry name" value="MarR/SlyA-like"/>
</dbReference>
<dbReference type="Proteomes" id="UP001623592">
    <property type="component" value="Unassembled WGS sequence"/>
</dbReference>
<dbReference type="InterPro" id="IPR036388">
    <property type="entry name" value="WH-like_DNA-bd_sf"/>
</dbReference>
<feature type="domain" description="HTH marR-type" evidence="6">
    <location>
        <begin position="1"/>
        <end position="148"/>
    </location>
</feature>
<comment type="caution">
    <text evidence="7">The sequence shown here is derived from an EMBL/GenBank/DDBJ whole genome shotgun (WGS) entry which is preliminary data.</text>
</comment>
<dbReference type="PANTHER" id="PTHR33164:SF89">
    <property type="entry name" value="MARR FAMILY REGULATORY PROTEIN"/>
    <property type="match status" value="1"/>
</dbReference>
<keyword evidence="2" id="KW-0843">Virulence</keyword>
<dbReference type="InterPro" id="IPR000835">
    <property type="entry name" value="HTH_MarR-typ"/>
</dbReference>
<gene>
    <name evidence="7" type="ORF">ACJDT4_22280</name>
</gene>
<keyword evidence="3" id="KW-0238">DNA-binding</keyword>
<evidence type="ECO:0000313" key="7">
    <source>
        <dbReference type="EMBL" id="MFL0253137.1"/>
    </source>
</evidence>
<keyword evidence="4" id="KW-0804">Transcription</keyword>
<evidence type="ECO:0000256" key="2">
    <source>
        <dbReference type="ARBA" id="ARBA00023026"/>
    </source>
</evidence>
<evidence type="ECO:0000313" key="8">
    <source>
        <dbReference type="Proteomes" id="UP001623592"/>
    </source>
</evidence>
<evidence type="ECO:0000256" key="4">
    <source>
        <dbReference type="ARBA" id="ARBA00023163"/>
    </source>
</evidence>
<dbReference type="PANTHER" id="PTHR33164">
    <property type="entry name" value="TRANSCRIPTIONAL REGULATOR, MARR FAMILY"/>
    <property type="match status" value="1"/>
</dbReference>
<accession>A0ABW8TKS0</accession>
<dbReference type="InterPro" id="IPR055166">
    <property type="entry name" value="Transc_reg_Sar_Rot_HTH"/>
</dbReference>
<proteinExistence type="predicted"/>
<keyword evidence="1" id="KW-0805">Transcription regulation</keyword>
<dbReference type="RefSeq" id="WP_406789802.1">
    <property type="nucleotide sequence ID" value="NZ_JBJIAA010000026.1"/>
</dbReference>
<protein>
    <recommendedName>
        <fullName evidence="5">HTH-type transcriptional regulator MgrA</fullName>
    </recommendedName>
</protein>
<sequence>MNKTDKAKKVIKLRSAVDELIHGRYHKLAKKYNLSLEQFHLLIELDELAINLSDEISAPTIGDIAKNINNSQNTVSEKVNRLEKKGLVKRVKNDEDRRISMVMLTDEGRKLINAINEEASSKFLLDSISALEESDIDNLLKGLERLYEKMRSE</sequence>
<dbReference type="PROSITE" id="PS01117">
    <property type="entry name" value="HTH_MARR_1"/>
    <property type="match status" value="1"/>
</dbReference>
<dbReference type="SUPFAM" id="SSF46785">
    <property type="entry name" value="Winged helix' DNA-binding domain"/>
    <property type="match status" value="1"/>
</dbReference>
<organism evidence="7 8">
    <name type="scientific">Clostridium neuense</name>
    <dbReference type="NCBI Taxonomy" id="1728934"/>
    <lineage>
        <taxon>Bacteria</taxon>
        <taxon>Bacillati</taxon>
        <taxon>Bacillota</taxon>
        <taxon>Clostridia</taxon>
        <taxon>Eubacteriales</taxon>
        <taxon>Clostridiaceae</taxon>
        <taxon>Clostridium</taxon>
    </lineage>
</organism>
<evidence type="ECO:0000259" key="6">
    <source>
        <dbReference type="PROSITE" id="PS50995"/>
    </source>
</evidence>
<name>A0ABW8TKS0_9CLOT</name>
<evidence type="ECO:0000256" key="1">
    <source>
        <dbReference type="ARBA" id="ARBA00023015"/>
    </source>
</evidence>